<feature type="compositionally biased region" description="Acidic residues" evidence="1">
    <location>
        <begin position="238"/>
        <end position="247"/>
    </location>
</feature>
<feature type="compositionally biased region" description="Polar residues" evidence="1">
    <location>
        <begin position="122"/>
        <end position="148"/>
    </location>
</feature>
<evidence type="ECO:0000313" key="4">
    <source>
        <dbReference type="EnsemblMetazoa" id="XP_050507716.1"/>
    </source>
</evidence>
<dbReference type="EnsemblMetazoa" id="XM_050651759.1">
    <property type="protein sequence ID" value="XP_050507716.1"/>
    <property type="gene ID" value="LOC126885273"/>
</dbReference>
<proteinExistence type="predicted"/>
<evidence type="ECO:0000259" key="3">
    <source>
        <dbReference type="SMART" id="SM00701"/>
    </source>
</evidence>
<dbReference type="InterPro" id="IPR036505">
    <property type="entry name" value="Amidase/PGRP_sf"/>
</dbReference>
<feature type="transmembrane region" description="Helical" evidence="2">
    <location>
        <begin position="265"/>
        <end position="288"/>
    </location>
</feature>
<feature type="compositionally biased region" description="Polar residues" evidence="1">
    <location>
        <begin position="62"/>
        <end position="72"/>
    </location>
</feature>
<keyword evidence="2" id="KW-1133">Transmembrane helix</keyword>
<dbReference type="SMART" id="SM00701">
    <property type="entry name" value="PGRP"/>
    <property type="match status" value="1"/>
</dbReference>
<keyword evidence="2" id="KW-0472">Membrane</keyword>
<dbReference type="RefSeq" id="XP_050507716.1">
    <property type="nucleotide sequence ID" value="XM_050651759.1"/>
</dbReference>
<feature type="region of interest" description="Disordered" evidence="1">
    <location>
        <begin position="39"/>
        <end position="214"/>
    </location>
</feature>
<accession>A0ABM5KC04</accession>
<feature type="domain" description="Peptidoglycan recognition protein family" evidence="3">
    <location>
        <begin position="322"/>
        <end position="445"/>
    </location>
</feature>
<protein>
    <recommendedName>
        <fullName evidence="3">Peptidoglycan recognition protein family domain-containing protein</fullName>
    </recommendedName>
</protein>
<feature type="compositionally biased region" description="Polar residues" evidence="1">
    <location>
        <begin position="197"/>
        <end position="214"/>
    </location>
</feature>
<feature type="compositionally biased region" description="Basic and acidic residues" evidence="1">
    <location>
        <begin position="46"/>
        <end position="61"/>
    </location>
</feature>
<dbReference type="GeneID" id="126885273"/>
<dbReference type="Pfam" id="PF10545">
    <property type="entry name" value="MADF_DNA_bdg"/>
    <property type="match status" value="1"/>
</dbReference>
<evidence type="ECO:0000256" key="2">
    <source>
        <dbReference type="SAM" id="Phobius"/>
    </source>
</evidence>
<sequence length="460" mass="51786">MEELFIESVREYPFLYDASDSSYHDSKKKDKTCVQISENVDQWTGLEDKSSAPGEDEKKNESTSNTLENINLTTHEEDDPETDDDDPLKEGETAPLLAPNEDSKESKPDTPASKPLALNLDNPGNQQIGTELVTKSDNTMSKPSNDNPFNKPLIDDPAIKPPTDNPLNKPLNGDPASKSLNDNPLNKPFIGDPPSKSPTAPNLENPGNQQNGTGFVSKLKSVAENFLSSSDSSRPTEYDPESLDNEESTPLLSGIPLNRRFLDRLWLVLFIILIVLAVSIGAFLLIWLGQTQSESGFFNYILKNQWITLEAGYESPNHMRKLKLPARSVFLIELNSMDKTVCREAESYENCVELLRKNQMKYGHEPDILYNFIVDQDGSIYEGRSWERCSCKGSFTDEDITIAFLIDHNFIIEAVPRYVFNFLNQATVDQKLDPCYKTFVYNGTILYVVSDYIKSHRNIC</sequence>
<keyword evidence="5" id="KW-1185">Reference proteome</keyword>
<dbReference type="SUPFAM" id="SSF55846">
    <property type="entry name" value="N-acetylmuramoyl-L-alanine amidase-like"/>
    <property type="match status" value="1"/>
</dbReference>
<dbReference type="InterPro" id="IPR006578">
    <property type="entry name" value="MADF-dom"/>
</dbReference>
<keyword evidence="2" id="KW-0812">Transmembrane</keyword>
<feature type="region of interest" description="Disordered" evidence="1">
    <location>
        <begin position="227"/>
        <end position="249"/>
    </location>
</feature>
<dbReference type="InterPro" id="IPR006619">
    <property type="entry name" value="PGRP_domain_met/bac"/>
</dbReference>
<feature type="compositionally biased region" description="Acidic residues" evidence="1">
    <location>
        <begin position="76"/>
        <end position="87"/>
    </location>
</feature>
<organism evidence="4 5">
    <name type="scientific">Diabrotica virgifera virgifera</name>
    <name type="common">western corn rootworm</name>
    <dbReference type="NCBI Taxonomy" id="50390"/>
    <lineage>
        <taxon>Eukaryota</taxon>
        <taxon>Metazoa</taxon>
        <taxon>Ecdysozoa</taxon>
        <taxon>Arthropoda</taxon>
        <taxon>Hexapoda</taxon>
        <taxon>Insecta</taxon>
        <taxon>Pterygota</taxon>
        <taxon>Neoptera</taxon>
        <taxon>Endopterygota</taxon>
        <taxon>Coleoptera</taxon>
        <taxon>Polyphaga</taxon>
        <taxon>Cucujiformia</taxon>
        <taxon>Chrysomeloidea</taxon>
        <taxon>Chrysomelidae</taxon>
        <taxon>Galerucinae</taxon>
        <taxon>Diabroticina</taxon>
        <taxon>Diabroticites</taxon>
        <taxon>Diabrotica</taxon>
    </lineage>
</organism>
<dbReference type="Gene3D" id="3.40.80.10">
    <property type="entry name" value="Peptidoglycan recognition protein-like"/>
    <property type="match status" value="1"/>
</dbReference>
<evidence type="ECO:0000256" key="1">
    <source>
        <dbReference type="SAM" id="MobiDB-lite"/>
    </source>
</evidence>
<reference evidence="4" key="1">
    <citation type="submission" date="2025-05" db="UniProtKB">
        <authorList>
            <consortium name="EnsemblMetazoa"/>
        </authorList>
    </citation>
    <scope>IDENTIFICATION</scope>
</reference>
<name>A0ABM5KC04_DIAVI</name>
<evidence type="ECO:0000313" key="5">
    <source>
        <dbReference type="Proteomes" id="UP001652700"/>
    </source>
</evidence>
<dbReference type="Proteomes" id="UP001652700">
    <property type="component" value="Unplaced"/>
</dbReference>